<dbReference type="GO" id="GO:0008033">
    <property type="term" value="P:tRNA processing"/>
    <property type="evidence" value="ECO:0007669"/>
    <property type="project" value="UniProtKB-KW"/>
</dbReference>
<dbReference type="InterPro" id="IPR036217">
    <property type="entry name" value="MethylDNA_cys_MeTrfase_DNAb"/>
</dbReference>
<organism evidence="19 20">
    <name type="scientific">Trichuris suis</name>
    <name type="common">pig whipworm</name>
    <dbReference type="NCBI Taxonomy" id="68888"/>
    <lineage>
        <taxon>Eukaryota</taxon>
        <taxon>Metazoa</taxon>
        <taxon>Ecdysozoa</taxon>
        <taxon>Nematoda</taxon>
        <taxon>Enoplea</taxon>
        <taxon>Dorylaimia</taxon>
        <taxon>Trichinellida</taxon>
        <taxon>Trichuridae</taxon>
        <taxon>Trichuris</taxon>
    </lineage>
</organism>
<keyword evidence="11" id="KW-0413">Isomerase</keyword>
<dbReference type="InterPro" id="IPR009730">
    <property type="entry name" value="MFAP1_C"/>
</dbReference>
<dbReference type="GO" id="GO:0005634">
    <property type="term" value="C:nucleus"/>
    <property type="evidence" value="ECO:0007669"/>
    <property type="project" value="TreeGrafter"/>
</dbReference>
<evidence type="ECO:0000256" key="1">
    <source>
        <dbReference type="ARBA" id="ARBA00001286"/>
    </source>
</evidence>
<dbReference type="GO" id="GO:0001522">
    <property type="term" value="P:pseudouridine synthesis"/>
    <property type="evidence" value="ECO:0007669"/>
    <property type="project" value="InterPro"/>
</dbReference>
<dbReference type="Gene3D" id="3.30.2350.20">
    <property type="entry name" value="TruD, catalytic domain"/>
    <property type="match status" value="2"/>
</dbReference>
<feature type="non-terminal residue" evidence="19">
    <location>
        <position position="1"/>
    </location>
</feature>
<comment type="catalytic activity">
    <reaction evidence="14">
        <text>a uridine in tRNA = a pseudouridine in tRNA</text>
        <dbReference type="Rhea" id="RHEA:54572"/>
        <dbReference type="Rhea" id="RHEA-COMP:13339"/>
        <dbReference type="Rhea" id="RHEA-COMP:13934"/>
        <dbReference type="ChEBI" id="CHEBI:65314"/>
        <dbReference type="ChEBI" id="CHEBI:65315"/>
    </reaction>
</comment>
<dbReference type="GO" id="GO:0003908">
    <property type="term" value="F:methylated-DNA-[protein]-cysteine S-methyltransferase activity"/>
    <property type="evidence" value="ECO:0007669"/>
    <property type="project" value="UniProtKB-EC"/>
</dbReference>
<feature type="region of interest" description="Disordered" evidence="17">
    <location>
        <begin position="1366"/>
        <end position="1387"/>
    </location>
</feature>
<feature type="region of interest" description="Disordered" evidence="17">
    <location>
        <begin position="254"/>
        <end position="284"/>
    </location>
</feature>
<dbReference type="PROSITE" id="PS50984">
    <property type="entry name" value="TRUD"/>
    <property type="match status" value="1"/>
</dbReference>
<dbReference type="InterPro" id="IPR027973">
    <property type="entry name" value="FSAF1-like"/>
</dbReference>
<feature type="domain" description="TRUD" evidence="18">
    <location>
        <begin position="781"/>
        <end position="995"/>
    </location>
</feature>
<dbReference type="PANTHER" id="PTHR13326">
    <property type="entry name" value="TRNA PSEUDOURIDINE SYNTHASE D"/>
    <property type="match status" value="1"/>
</dbReference>
<dbReference type="NCBIfam" id="TIGR00589">
    <property type="entry name" value="ogt"/>
    <property type="match status" value="1"/>
</dbReference>
<dbReference type="Pfam" id="PF01035">
    <property type="entry name" value="DNA_binding_1"/>
    <property type="match status" value="1"/>
</dbReference>
<feature type="compositionally biased region" description="Acidic residues" evidence="17">
    <location>
        <begin position="262"/>
        <end position="283"/>
    </location>
</feature>
<dbReference type="FunFam" id="1.10.10.10:FF:000214">
    <property type="entry name" value="Methylated-DNA--protein-cysteine methyltransferase"/>
    <property type="match status" value="1"/>
</dbReference>
<evidence type="ECO:0000256" key="6">
    <source>
        <dbReference type="ARBA" id="ARBA00022603"/>
    </source>
</evidence>
<dbReference type="GO" id="GO:0009982">
    <property type="term" value="F:pseudouridine synthase activity"/>
    <property type="evidence" value="ECO:0007669"/>
    <property type="project" value="InterPro"/>
</dbReference>
<evidence type="ECO:0000256" key="2">
    <source>
        <dbReference type="ARBA" id="ARBA00007953"/>
    </source>
</evidence>
<dbReference type="GO" id="GO:0032259">
    <property type="term" value="P:methylation"/>
    <property type="evidence" value="ECO:0007669"/>
    <property type="project" value="UniProtKB-KW"/>
</dbReference>
<comment type="catalytic activity">
    <reaction evidence="1">
        <text>a 4-O-methyl-thymidine in DNA + L-cysteinyl-[protein] = a thymidine in DNA + S-methyl-L-cysteinyl-[protein]</text>
        <dbReference type="Rhea" id="RHEA:53428"/>
        <dbReference type="Rhea" id="RHEA-COMP:10131"/>
        <dbReference type="Rhea" id="RHEA-COMP:10132"/>
        <dbReference type="Rhea" id="RHEA-COMP:13555"/>
        <dbReference type="Rhea" id="RHEA-COMP:13556"/>
        <dbReference type="ChEBI" id="CHEBI:29950"/>
        <dbReference type="ChEBI" id="CHEBI:82612"/>
        <dbReference type="ChEBI" id="CHEBI:137386"/>
        <dbReference type="ChEBI" id="CHEBI:137387"/>
        <dbReference type="EC" id="2.1.1.63"/>
    </reaction>
</comment>
<evidence type="ECO:0000256" key="11">
    <source>
        <dbReference type="ARBA" id="ARBA00023235"/>
    </source>
</evidence>
<feature type="coiled-coil region" evidence="16">
    <location>
        <begin position="303"/>
        <end position="332"/>
    </location>
</feature>
<dbReference type="InterPro" id="IPR042214">
    <property type="entry name" value="TruD_catalytic"/>
</dbReference>
<dbReference type="SUPFAM" id="SSF46767">
    <property type="entry name" value="Methylated DNA-protein cysteine methyltransferase, C-terminal domain"/>
    <property type="match status" value="1"/>
</dbReference>
<sequence>LIKFERFETTGHRFTSAEKRTQPSKPTPLKRITAKTYSTRTKVYLRIKFSFKCTVLSTQPGKYCAPFLDNQSSETVAMSGIFVPAKSTVQCTAGAVAVKNEKGQIVMEKVKVNRYVAGKRPEYANETDESDSELEIENRSRPRLTGSVTVNYAQIKEEETKESSDEEVEPKMVEDPRFKRLMQLQRLQEEDDAKIARHREVHLGGQEVKVIMNRMEDQGLGSSDDEADAELSDEEIHRRRAELRLRVRERMKAEELAKEEIGAEESSVEEEESEYEECTDSESEAVPRLKPVFVSKRERATLLDAAEEQRLQEEAEAEEKQKQEERRAQTVKMVEELLRLEVEQESTVRDDDKYDLDSILTDDENEELAYEMWKVRELKRIKRDREEREAYDKEKAEIQRVHNMTEEERRAYLRANPKIITNKQNKGKYKFLQKYFHRGVFFLDQEDEVYKRNFAEPTLEDHFDRTLLPKVMQVKDFGKAGRTKWTHLVAEDTTDFQSPWVADTIQNMCKIVVRSGRSMDSDFEITEFMDEGKGFDCVFKQRFQDFIVREIDPCGNIVALTTMEAPEVQVTKCETVPLDSVFESDIADRLLQLDNGELTEVKIECSEKSKDERAKMHKCIRQFFQCKLESSTVSDQNETSIVVRRADVTAKRGNRKRKFWPHQQQGDYCTFVLYKENKDTQAAIASIAKKLNIKPGHISVAGNKDRRAVTSQLASVYRIEASQLLSLNRYLRSIKVGNCSYKKNSIFVGNLSGNRFSIVLRNVDKDVAVVSSCVERLDRIGFINYYGAQRFGTTNIPTYKVGRCILLKQWEQAVDLILAPKGTTDDDMEAARHEWAESKNASAALEKISRHLRYTSVEGMLLAALKKGSKNNYAMALKGIPRNMLNLYLHSYQSLLWNRLVSRRIQHFGIRTIPGDLIQTSGTDEASVLSEEQMDNVSIYDVCLPIFSQYAKLPDNECAKLYEEILKEENLEPATFGDLHDQFHVRGGLRKVFVRPADLKYRFASYDDPTVPLVPTDLEVVEGREPAQPTGEKFLALIIEFSLPAGCYATMALRELCREVYPQKKEESLLADELSVFNWLRAYFEGRVDDLPKLFENMRFCCLVGNRNGISEFAVKVYKQLCAIPYGNTIHYSEIAAKIGQPKAARAVGGAVSTNPVTLIIPCHRVTPKTGITGRYSHGKLDELKRTLLRFEACRLKKTFTNECVALLCFLPRFLTIYCVKMNSESALIPLPPKKSQNSLLWLSLACEKKKAPAIDVVEAPLATSITVHKETAGFSRGVKKQRIRRKRKEAVSRSNAELLEKSALQVRQFAITSMKGEEKESHRTKLAVLFGAKPAKRPYVNYKELKVQRQLQEAKRLEALKQMVNIKIKRGKNKKGKKKRKKVKRH</sequence>
<evidence type="ECO:0000256" key="12">
    <source>
        <dbReference type="ARBA" id="ARBA00030795"/>
    </source>
</evidence>
<keyword evidence="6" id="KW-0489">Methyltransferase</keyword>
<evidence type="ECO:0000256" key="4">
    <source>
        <dbReference type="ARBA" id="ARBA00011918"/>
    </source>
</evidence>
<dbReference type="Pfam" id="PF06991">
    <property type="entry name" value="MFAP1"/>
    <property type="match status" value="1"/>
</dbReference>
<dbReference type="CDD" id="cd02576">
    <property type="entry name" value="PseudoU_synth_ScPUS7"/>
    <property type="match status" value="1"/>
</dbReference>
<keyword evidence="9" id="KW-0227">DNA damage</keyword>
<dbReference type="GO" id="GO:0003723">
    <property type="term" value="F:RNA binding"/>
    <property type="evidence" value="ECO:0007669"/>
    <property type="project" value="InterPro"/>
</dbReference>
<dbReference type="InterPro" id="IPR011760">
    <property type="entry name" value="PsdUridine_synth_TruD_insert"/>
</dbReference>
<evidence type="ECO:0000256" key="5">
    <source>
        <dbReference type="ARBA" id="ARBA00015377"/>
    </source>
</evidence>
<dbReference type="InterPro" id="IPR014048">
    <property type="entry name" value="MethylDNA_cys_MeTrfase_DNA-bd"/>
</dbReference>
<evidence type="ECO:0000256" key="17">
    <source>
        <dbReference type="SAM" id="MobiDB-lite"/>
    </source>
</evidence>
<gene>
    <name evidence="19" type="ORF">M513_09117</name>
</gene>
<dbReference type="CDD" id="cd06445">
    <property type="entry name" value="ATase"/>
    <property type="match status" value="1"/>
</dbReference>
<evidence type="ECO:0000256" key="3">
    <source>
        <dbReference type="ARBA" id="ARBA00008711"/>
    </source>
</evidence>
<evidence type="ECO:0000256" key="9">
    <source>
        <dbReference type="ARBA" id="ARBA00022763"/>
    </source>
</evidence>
<dbReference type="Proteomes" id="UP000030764">
    <property type="component" value="Unassembled WGS sequence"/>
</dbReference>
<accession>A0A085LYH8</accession>
<dbReference type="Gene3D" id="1.10.10.10">
    <property type="entry name" value="Winged helix-like DNA-binding domain superfamily/Winged helix DNA-binding domain"/>
    <property type="match status" value="1"/>
</dbReference>
<dbReference type="InterPro" id="IPR036388">
    <property type="entry name" value="WH-like_DNA-bd_sf"/>
</dbReference>
<feature type="compositionally biased region" description="Basic residues" evidence="17">
    <location>
        <begin position="1368"/>
        <end position="1387"/>
    </location>
</feature>
<dbReference type="EMBL" id="KL363260">
    <property type="protein sequence ID" value="KFD50024.1"/>
    <property type="molecule type" value="Genomic_DNA"/>
</dbReference>
<keyword evidence="10" id="KW-0234">DNA repair</keyword>
<evidence type="ECO:0000256" key="15">
    <source>
        <dbReference type="ARBA" id="ARBA00049348"/>
    </source>
</evidence>
<evidence type="ECO:0000313" key="19">
    <source>
        <dbReference type="EMBL" id="KFD50024.1"/>
    </source>
</evidence>
<comment type="similarity">
    <text evidence="3">Belongs to the MGMT family.</text>
</comment>
<proteinExistence type="inferred from homology"/>
<dbReference type="Pfam" id="PF15375">
    <property type="entry name" value="FSAF1"/>
    <property type="match status" value="1"/>
</dbReference>
<comment type="catalytic activity">
    <reaction evidence="15">
        <text>a 6-O-methyl-2'-deoxyguanosine in DNA + L-cysteinyl-[protein] = S-methyl-L-cysteinyl-[protein] + a 2'-deoxyguanosine in DNA</text>
        <dbReference type="Rhea" id="RHEA:24000"/>
        <dbReference type="Rhea" id="RHEA-COMP:10131"/>
        <dbReference type="Rhea" id="RHEA-COMP:10132"/>
        <dbReference type="Rhea" id="RHEA-COMP:11367"/>
        <dbReference type="Rhea" id="RHEA-COMP:11368"/>
        <dbReference type="ChEBI" id="CHEBI:29950"/>
        <dbReference type="ChEBI" id="CHEBI:82612"/>
        <dbReference type="ChEBI" id="CHEBI:85445"/>
        <dbReference type="ChEBI" id="CHEBI:85448"/>
        <dbReference type="EC" id="2.1.1.63"/>
    </reaction>
</comment>
<reference evidence="19 20" key="1">
    <citation type="journal article" date="2014" name="Nat. Genet.">
        <title>Genome and transcriptome of the porcine whipworm Trichuris suis.</title>
        <authorList>
            <person name="Jex A.R."/>
            <person name="Nejsum P."/>
            <person name="Schwarz E.M."/>
            <person name="Hu L."/>
            <person name="Young N.D."/>
            <person name="Hall R.S."/>
            <person name="Korhonen P.K."/>
            <person name="Liao S."/>
            <person name="Thamsborg S."/>
            <person name="Xia J."/>
            <person name="Xu P."/>
            <person name="Wang S."/>
            <person name="Scheerlinck J.P."/>
            <person name="Hofmann A."/>
            <person name="Sternberg P.W."/>
            <person name="Wang J."/>
            <person name="Gasser R.B."/>
        </authorList>
    </citation>
    <scope>NUCLEOTIDE SEQUENCE [LARGE SCALE GENOMIC DNA]</scope>
    <source>
        <strain evidence="19">DCEP-RM93M</strain>
    </source>
</reference>
<dbReference type="InterPro" id="IPR020103">
    <property type="entry name" value="PsdUridine_synth_cat_dom_sf"/>
</dbReference>
<evidence type="ECO:0000256" key="14">
    <source>
        <dbReference type="ARBA" id="ARBA00036943"/>
    </source>
</evidence>
<dbReference type="SUPFAM" id="SSF55120">
    <property type="entry name" value="Pseudouridine synthase"/>
    <property type="match status" value="1"/>
</dbReference>
<comment type="similarity">
    <text evidence="2">Belongs to the pseudouridine synthase TruD family.</text>
</comment>
<evidence type="ECO:0000256" key="8">
    <source>
        <dbReference type="ARBA" id="ARBA00022694"/>
    </source>
</evidence>
<dbReference type="InterPro" id="IPR001656">
    <property type="entry name" value="PsdUridine_synth_TruD"/>
</dbReference>
<dbReference type="Pfam" id="PF01142">
    <property type="entry name" value="TruD"/>
    <property type="match status" value="1"/>
</dbReference>
<evidence type="ECO:0000256" key="7">
    <source>
        <dbReference type="ARBA" id="ARBA00022679"/>
    </source>
</evidence>
<name>A0A085LYH8_9BILA</name>
<evidence type="ECO:0000259" key="18">
    <source>
        <dbReference type="PROSITE" id="PS50984"/>
    </source>
</evidence>
<protein>
    <recommendedName>
        <fullName evidence="5">Methylated-DNA--protein-cysteine methyltransferase</fullName>
        <ecNumber evidence="4">2.1.1.63</ecNumber>
    </recommendedName>
    <alternativeName>
        <fullName evidence="12">6-O-methylguanine-DNA methyltransferase</fullName>
    </alternativeName>
    <alternativeName>
        <fullName evidence="13">O-6-methylguanine-DNA-alkyltransferase</fullName>
    </alternativeName>
</protein>
<evidence type="ECO:0000313" key="20">
    <source>
        <dbReference type="Proteomes" id="UP000030764"/>
    </source>
</evidence>
<keyword evidence="20" id="KW-1185">Reference proteome</keyword>
<keyword evidence="8" id="KW-0819">tRNA processing</keyword>
<dbReference type="NCBIfam" id="TIGR00094">
    <property type="entry name" value="tRNA_TruD_broad"/>
    <property type="match status" value="1"/>
</dbReference>
<dbReference type="PANTHER" id="PTHR13326:SF31">
    <property type="entry name" value="PSEUDOURIDYLATE SYNTHASE 7 HOMOLOG"/>
    <property type="match status" value="1"/>
</dbReference>
<evidence type="ECO:0000256" key="13">
    <source>
        <dbReference type="ARBA" id="ARBA00031621"/>
    </source>
</evidence>
<keyword evidence="7" id="KW-0808">Transferase</keyword>
<keyword evidence="16" id="KW-0175">Coiled coil</keyword>
<evidence type="ECO:0000256" key="16">
    <source>
        <dbReference type="SAM" id="Coils"/>
    </source>
</evidence>
<dbReference type="EC" id="2.1.1.63" evidence="4"/>
<dbReference type="GO" id="GO:0006281">
    <property type="term" value="P:DNA repair"/>
    <property type="evidence" value="ECO:0007669"/>
    <property type="project" value="UniProtKB-KW"/>
</dbReference>
<feature type="coiled-coil region" evidence="16">
    <location>
        <begin position="381"/>
        <end position="408"/>
    </location>
</feature>
<evidence type="ECO:0000256" key="10">
    <source>
        <dbReference type="ARBA" id="ARBA00023204"/>
    </source>
</evidence>